<evidence type="ECO:0000256" key="3">
    <source>
        <dbReference type="ARBA" id="ARBA00023015"/>
    </source>
</evidence>
<proteinExistence type="predicted"/>
<dbReference type="GO" id="GO:0003677">
    <property type="term" value="F:DNA binding"/>
    <property type="evidence" value="ECO:0007669"/>
    <property type="project" value="UniProtKB-KW"/>
</dbReference>
<feature type="domain" description="HTH luxR-type" evidence="7">
    <location>
        <begin position="177"/>
        <end position="242"/>
    </location>
</feature>
<dbReference type="InterPro" id="IPR039420">
    <property type="entry name" value="WalR-like"/>
</dbReference>
<dbReference type="InterPro" id="IPR058245">
    <property type="entry name" value="NreC/VraR/RcsB-like_REC"/>
</dbReference>
<dbReference type="PANTHER" id="PTHR43214">
    <property type="entry name" value="TWO-COMPONENT RESPONSE REGULATOR"/>
    <property type="match status" value="1"/>
</dbReference>
<evidence type="ECO:0000313" key="9">
    <source>
        <dbReference type="EMBL" id="AWK13977.1"/>
    </source>
</evidence>
<evidence type="ECO:0000259" key="7">
    <source>
        <dbReference type="PROSITE" id="PS50043"/>
    </source>
</evidence>
<dbReference type="CDD" id="cd17535">
    <property type="entry name" value="REC_NarL-like"/>
    <property type="match status" value="1"/>
</dbReference>
<keyword evidence="1 6" id="KW-0597">Phosphoprotein</keyword>
<dbReference type="Proteomes" id="UP000261875">
    <property type="component" value="Chromosome"/>
</dbReference>
<dbReference type="GO" id="GO:0000160">
    <property type="term" value="P:phosphorelay signal transduction system"/>
    <property type="evidence" value="ECO:0007669"/>
    <property type="project" value="UniProtKB-KW"/>
</dbReference>
<dbReference type="PROSITE" id="PS00622">
    <property type="entry name" value="HTH_LUXR_1"/>
    <property type="match status" value="1"/>
</dbReference>
<evidence type="ECO:0000259" key="8">
    <source>
        <dbReference type="PROSITE" id="PS50110"/>
    </source>
</evidence>
<dbReference type="SMART" id="SM00448">
    <property type="entry name" value="REC"/>
    <property type="match status" value="1"/>
</dbReference>
<dbReference type="EMBL" id="CP021659">
    <property type="protein sequence ID" value="AWK13977.1"/>
    <property type="molecule type" value="Genomic_DNA"/>
</dbReference>
<dbReference type="InterPro" id="IPR001789">
    <property type="entry name" value="Sig_transdc_resp-reg_receiver"/>
</dbReference>
<feature type="modified residue" description="4-aspartylphosphate" evidence="6">
    <location>
        <position position="59"/>
    </location>
</feature>
<dbReference type="PROSITE" id="PS50043">
    <property type="entry name" value="HTH_LUXR_2"/>
    <property type="match status" value="1"/>
</dbReference>
<dbReference type="AlphaFoldDB" id="A0A2U8I4B0"/>
<reference evidence="9 10" key="1">
    <citation type="submission" date="2017-05" db="EMBL/GenBank/DDBJ databases">
        <title>Genome sequence of Candidatus Fukatsuia symbiotica and Candidatus Hamiltonella defensa from Acyrthosiphon pisum strain 5D.</title>
        <authorList>
            <person name="Patel V.A."/>
            <person name="Chevignon G."/>
            <person name="Russell J.A."/>
            <person name="Oliver K.M."/>
        </authorList>
    </citation>
    <scope>NUCLEOTIDE SEQUENCE [LARGE SCALE GENOMIC DNA]</scope>
    <source>
        <strain evidence="9 10">5D</strain>
    </source>
</reference>
<keyword evidence="2" id="KW-0902">Two-component regulatory system</keyword>
<feature type="domain" description="Response regulatory" evidence="8">
    <location>
        <begin position="8"/>
        <end position="124"/>
    </location>
</feature>
<organism evidence="9 10">
    <name type="scientific">Candidatus Fukatsuia symbiotica</name>
    <dbReference type="NCBI Taxonomy" id="1878942"/>
    <lineage>
        <taxon>Bacteria</taxon>
        <taxon>Pseudomonadati</taxon>
        <taxon>Pseudomonadota</taxon>
        <taxon>Gammaproteobacteria</taxon>
        <taxon>Enterobacterales</taxon>
        <taxon>Yersiniaceae</taxon>
        <taxon>Candidatus Fukatsuia</taxon>
    </lineage>
</organism>
<dbReference type="PRINTS" id="PR00038">
    <property type="entry name" value="HTHLUXR"/>
</dbReference>
<dbReference type="InterPro" id="IPR011006">
    <property type="entry name" value="CheY-like_superfamily"/>
</dbReference>
<evidence type="ECO:0000256" key="4">
    <source>
        <dbReference type="ARBA" id="ARBA00023125"/>
    </source>
</evidence>
<dbReference type="SUPFAM" id="SSF46894">
    <property type="entry name" value="C-terminal effector domain of the bipartite response regulators"/>
    <property type="match status" value="1"/>
</dbReference>
<keyword evidence="5" id="KW-0804">Transcription</keyword>
<dbReference type="OrthoDB" id="9796655at2"/>
<accession>A0A2U8I4B0</accession>
<name>A0A2U8I4B0_9GAMM</name>
<dbReference type="CDD" id="cd06170">
    <property type="entry name" value="LuxR_C_like"/>
    <property type="match status" value="1"/>
</dbReference>
<dbReference type="InterPro" id="IPR000792">
    <property type="entry name" value="Tscrpt_reg_LuxR_C"/>
</dbReference>
<dbReference type="STRING" id="1878942.GCA_900128755_01206"/>
<gene>
    <name evidence="9" type="ORF">CCS41_04965</name>
</gene>
<dbReference type="SMART" id="SM00421">
    <property type="entry name" value="HTH_LUXR"/>
    <property type="match status" value="1"/>
</dbReference>
<evidence type="ECO:0000256" key="6">
    <source>
        <dbReference type="PROSITE-ProRule" id="PRU00169"/>
    </source>
</evidence>
<dbReference type="RefSeq" id="WP_072550214.1">
    <property type="nucleotide sequence ID" value="NZ_CP021659.1"/>
</dbReference>
<evidence type="ECO:0000256" key="5">
    <source>
        <dbReference type="ARBA" id="ARBA00023163"/>
    </source>
</evidence>
<keyword evidence="10" id="KW-1185">Reference proteome</keyword>
<keyword evidence="4 9" id="KW-0238">DNA-binding</keyword>
<evidence type="ECO:0000313" key="10">
    <source>
        <dbReference type="Proteomes" id="UP000261875"/>
    </source>
</evidence>
<dbReference type="GO" id="GO:0006355">
    <property type="term" value="P:regulation of DNA-templated transcription"/>
    <property type="evidence" value="ECO:0007669"/>
    <property type="project" value="InterPro"/>
</dbReference>
<dbReference type="KEGG" id="fsm:CCS41_04965"/>
<protein>
    <submittedName>
        <fullName evidence="9">DNA-binding response regulator</fullName>
    </submittedName>
</protein>
<dbReference type="Pfam" id="PF00072">
    <property type="entry name" value="Response_reg"/>
    <property type="match status" value="1"/>
</dbReference>
<keyword evidence="3" id="KW-0805">Transcription regulation</keyword>
<dbReference type="InterPro" id="IPR016032">
    <property type="entry name" value="Sig_transdc_resp-reg_C-effctor"/>
</dbReference>
<dbReference type="SUPFAM" id="SSF52172">
    <property type="entry name" value="CheY-like"/>
    <property type="match status" value="1"/>
</dbReference>
<dbReference type="Gene3D" id="3.40.50.2300">
    <property type="match status" value="1"/>
</dbReference>
<evidence type="ECO:0000256" key="1">
    <source>
        <dbReference type="ARBA" id="ARBA00022553"/>
    </source>
</evidence>
<dbReference type="PANTHER" id="PTHR43214:SF3">
    <property type="entry name" value="RESPONSE REGULATOR UVRY"/>
    <property type="match status" value="1"/>
</dbReference>
<evidence type="ECO:0000256" key="2">
    <source>
        <dbReference type="ARBA" id="ARBA00023012"/>
    </source>
</evidence>
<sequence length="245" mass="27418">MNLTAKVKVVIADDHELIIDAIKNIINLLPNYQTVGQAKNGLEVYGVCLETEPDMIILDLGLPGMHGQDVITQLLRRWPSLRILVFTARTEEHCASTILNNGALGYVLKNSPQRTLLTAMDTVRLGKRYIDPKLKEDVVQQLMEQCPDSDPSWLAAPTSTAPATTAADRKIITRNAQLIPNKKLTTRERQVLKLITEGACNRIIADQLSISQKTVETHRLNMMRKLDAHKVADLVRCAYRIGLIY</sequence>
<dbReference type="PROSITE" id="PS50110">
    <property type="entry name" value="RESPONSE_REGULATORY"/>
    <property type="match status" value="1"/>
</dbReference>
<dbReference type="Pfam" id="PF00196">
    <property type="entry name" value="GerE"/>
    <property type="match status" value="1"/>
</dbReference>